<evidence type="ECO:0008006" key="5">
    <source>
        <dbReference type="Google" id="ProtNLM"/>
    </source>
</evidence>
<feature type="chain" id="PRO_5022114499" description="Mu-protocadherin-putative cell-suface protein" evidence="2">
    <location>
        <begin position="20"/>
        <end position="573"/>
    </location>
</feature>
<feature type="region of interest" description="Disordered" evidence="1">
    <location>
        <begin position="189"/>
        <end position="224"/>
    </location>
</feature>
<protein>
    <recommendedName>
        <fullName evidence="5">Mu-protocadherin-putative cell-suface protein</fullName>
    </recommendedName>
</protein>
<name>A0A518GLQ7_9PLAN</name>
<dbReference type="EMBL" id="CP036299">
    <property type="protein sequence ID" value="QDV29484.1"/>
    <property type="molecule type" value="Genomic_DNA"/>
</dbReference>
<proteinExistence type="predicted"/>
<accession>A0A518GLQ7</accession>
<dbReference type="AlphaFoldDB" id="A0A518GLQ7"/>
<reference evidence="3 4" key="1">
    <citation type="submission" date="2019-02" db="EMBL/GenBank/DDBJ databases">
        <title>Deep-cultivation of Planctomycetes and their phenomic and genomic characterization uncovers novel biology.</title>
        <authorList>
            <person name="Wiegand S."/>
            <person name="Jogler M."/>
            <person name="Boedeker C."/>
            <person name="Pinto D."/>
            <person name="Vollmers J."/>
            <person name="Rivas-Marin E."/>
            <person name="Kohn T."/>
            <person name="Peeters S.H."/>
            <person name="Heuer A."/>
            <person name="Rast P."/>
            <person name="Oberbeckmann S."/>
            <person name="Bunk B."/>
            <person name="Jeske O."/>
            <person name="Meyerdierks A."/>
            <person name="Storesund J.E."/>
            <person name="Kallscheuer N."/>
            <person name="Luecker S."/>
            <person name="Lage O.M."/>
            <person name="Pohl T."/>
            <person name="Merkel B.J."/>
            <person name="Hornburger P."/>
            <person name="Mueller R.-W."/>
            <person name="Bruemmer F."/>
            <person name="Labrenz M."/>
            <person name="Spormann A.M."/>
            <person name="Op den Camp H."/>
            <person name="Overmann J."/>
            <person name="Amann R."/>
            <person name="Jetten M.S.M."/>
            <person name="Mascher T."/>
            <person name="Medema M.H."/>
            <person name="Devos D.P."/>
            <person name="Kaster A.-K."/>
            <person name="Ovreas L."/>
            <person name="Rohde M."/>
            <person name="Galperin M.Y."/>
            <person name="Jogler C."/>
        </authorList>
    </citation>
    <scope>NUCLEOTIDE SEQUENCE [LARGE SCALE GENOMIC DNA]</scope>
    <source>
        <strain evidence="3 4">Spb1</strain>
    </source>
</reference>
<keyword evidence="4" id="KW-1185">Reference proteome</keyword>
<dbReference type="Proteomes" id="UP000315349">
    <property type="component" value="Chromosome"/>
</dbReference>
<evidence type="ECO:0000313" key="4">
    <source>
        <dbReference type="Proteomes" id="UP000315349"/>
    </source>
</evidence>
<feature type="region of interest" description="Disordered" evidence="1">
    <location>
        <begin position="44"/>
        <end position="150"/>
    </location>
</feature>
<feature type="compositionally biased region" description="Polar residues" evidence="1">
    <location>
        <begin position="546"/>
        <end position="573"/>
    </location>
</feature>
<evidence type="ECO:0000256" key="1">
    <source>
        <dbReference type="SAM" id="MobiDB-lite"/>
    </source>
</evidence>
<feature type="region of interest" description="Disordered" evidence="1">
    <location>
        <begin position="544"/>
        <end position="573"/>
    </location>
</feature>
<feature type="signal peptide" evidence="2">
    <location>
        <begin position="1"/>
        <end position="19"/>
    </location>
</feature>
<evidence type="ECO:0000256" key="2">
    <source>
        <dbReference type="SAM" id="SignalP"/>
    </source>
</evidence>
<keyword evidence="2" id="KW-0732">Signal</keyword>
<organism evidence="3 4">
    <name type="scientific">Planctopirus ephydatiae</name>
    <dbReference type="NCBI Taxonomy" id="2528019"/>
    <lineage>
        <taxon>Bacteria</taxon>
        <taxon>Pseudomonadati</taxon>
        <taxon>Planctomycetota</taxon>
        <taxon>Planctomycetia</taxon>
        <taxon>Planctomycetales</taxon>
        <taxon>Planctomycetaceae</taxon>
        <taxon>Planctopirus</taxon>
    </lineage>
</organism>
<sequence length="573" mass="56008" precursor="true">MIRYSWVCLVAALVGATVADECHARGFGGGGGGGSRGGGGFGGGGGGGGGFDRGGGGGSFGGGGFDRGGGSFGGGGGSFGGGGGFDRSGSGGGGSFGGSGGFDRGGMGGQNFGGSGGDRSNMGGQGLGGGSFDRGNFGSQGLGGGSFDRSNFGGDSFNRGDLGNYGNAPSRSSLNSFLGLPSDDGMHGLSSSGGFGSNADVNHGSYEGPRGTTASGTTVTGPGGNTYGRGAVEGANGGMVAGRGVEGANGGAAGQGIAVGPNGGVAAGGAVRGPGGTEAARGAAVGPNGRVAAGEEVRGPDGAVAGRGVVAGPNGVAAGRFASGYTPMSATGRYTTAYGCRNNFNNYNYYGSGWYGNHPGAWAAAGWAAGTAWNTATWGLAAPYCGFYGVPPVYYDYGNNVVYQGGQVYVNNQDMGTSADYYNQATNLANTGNQLPVTNQGDWLPLGVFLLSMSGQTNSTTSVQLAVNKAGIIRGNWVDSSTNKTLPISGAVDMQTQKVAFTVGSDTNTVYETGLYNLTKDEAPALVHLGKDKTEQCLLVRLKQPQGDTAGNPNAASDASSNGVQISPGNSNP</sequence>
<evidence type="ECO:0000313" key="3">
    <source>
        <dbReference type="EMBL" id="QDV29484.1"/>
    </source>
</evidence>
<gene>
    <name evidence="3" type="ORF">Spb1_13910</name>
</gene>
<dbReference type="RefSeq" id="WP_186377822.1">
    <property type="nucleotide sequence ID" value="NZ_CP036299.1"/>
</dbReference>
<feature type="compositionally biased region" description="Gly residues" evidence="1">
    <location>
        <begin position="44"/>
        <end position="146"/>
    </location>
</feature>
<dbReference type="KEGG" id="peh:Spb1_13910"/>